<dbReference type="PANTHER" id="PTHR43335">
    <property type="entry name" value="ABC TRANSPORTER, ATP-BINDING PROTEIN"/>
    <property type="match status" value="1"/>
</dbReference>
<keyword evidence="2" id="KW-0813">Transport</keyword>
<dbReference type="PANTHER" id="PTHR43335:SF4">
    <property type="entry name" value="ABC TRANSPORTER, ATP-BINDING PROTEIN"/>
    <property type="match status" value="1"/>
</dbReference>
<reference evidence="5 6" key="1">
    <citation type="submission" date="2024-10" db="EMBL/GenBank/DDBJ databases">
        <title>The Natural Products Discovery Center: Release of the First 8490 Sequenced Strains for Exploring Actinobacteria Biosynthetic Diversity.</title>
        <authorList>
            <person name="Kalkreuter E."/>
            <person name="Kautsar S.A."/>
            <person name="Yang D."/>
            <person name="Bader C.D."/>
            <person name="Teijaro C.N."/>
            <person name="Fluegel L."/>
            <person name="Davis C.M."/>
            <person name="Simpson J.R."/>
            <person name="Lauterbach L."/>
            <person name="Steele A.D."/>
            <person name="Gui C."/>
            <person name="Meng S."/>
            <person name="Li G."/>
            <person name="Viehrig K."/>
            <person name="Ye F."/>
            <person name="Su P."/>
            <person name="Kiefer A.F."/>
            <person name="Nichols A."/>
            <person name="Cepeda A.J."/>
            <person name="Yan W."/>
            <person name="Fan B."/>
            <person name="Jiang Y."/>
            <person name="Adhikari A."/>
            <person name="Zheng C.-J."/>
            <person name="Schuster L."/>
            <person name="Cowan T.M."/>
            <person name="Smanski M.J."/>
            <person name="Chevrette M.G."/>
            <person name="De Carvalho L.P.S."/>
            <person name="Shen B."/>
        </authorList>
    </citation>
    <scope>NUCLEOTIDE SEQUENCE [LARGE SCALE GENOMIC DNA]</scope>
    <source>
        <strain evidence="5 6">NPDC053399</strain>
    </source>
</reference>
<evidence type="ECO:0000256" key="3">
    <source>
        <dbReference type="SAM" id="MobiDB-lite"/>
    </source>
</evidence>
<proteinExistence type="inferred from homology"/>
<evidence type="ECO:0000313" key="6">
    <source>
        <dbReference type="Proteomes" id="UP001614394"/>
    </source>
</evidence>
<protein>
    <submittedName>
        <fullName evidence="5">ATP-binding cassette domain-containing protein</fullName>
    </submittedName>
</protein>
<feature type="domain" description="ABC transporter" evidence="4">
    <location>
        <begin position="2"/>
        <end position="237"/>
    </location>
</feature>
<sequence length="258" mass="27080">MITAEGYGLRGPRGRVFGDVSFSAPAGTLIAVEGPSGTGRTCLMLALTGRMKATEGHAEVHGHPLPRRMPAVRRISALGPVDGISALEPALTVAEHLRERVLLQRRFASRAARDRADVAAALKAAGLELDSLVKGERTAVRDLERLEALRLGVALALLPRPRVLGIDDVDHKLGDTDRELAWSMLRSVAAAGTTVLGVCTRAPGDALVVPTGATRTAQGTTADATDALKADLKAEPTADATEETEEGAVDAYTEARRA</sequence>
<dbReference type="EMBL" id="JBITYG010000011">
    <property type="protein sequence ID" value="MFI9105241.1"/>
    <property type="molecule type" value="Genomic_DNA"/>
</dbReference>
<dbReference type="GO" id="GO:0005524">
    <property type="term" value="F:ATP binding"/>
    <property type="evidence" value="ECO:0007669"/>
    <property type="project" value="UniProtKB-KW"/>
</dbReference>
<dbReference type="InterPro" id="IPR003439">
    <property type="entry name" value="ABC_transporter-like_ATP-bd"/>
</dbReference>
<keyword evidence="5" id="KW-0067">ATP-binding</keyword>
<dbReference type="Pfam" id="PF00005">
    <property type="entry name" value="ABC_tran"/>
    <property type="match status" value="1"/>
</dbReference>
<dbReference type="RefSeq" id="WP_399655951.1">
    <property type="nucleotide sequence ID" value="NZ_JBITYG010000011.1"/>
</dbReference>
<accession>A0ABW8CIN6</accession>
<evidence type="ECO:0000256" key="2">
    <source>
        <dbReference type="ARBA" id="ARBA00022448"/>
    </source>
</evidence>
<dbReference type="SUPFAM" id="SSF52540">
    <property type="entry name" value="P-loop containing nucleoside triphosphate hydrolases"/>
    <property type="match status" value="1"/>
</dbReference>
<evidence type="ECO:0000256" key="1">
    <source>
        <dbReference type="ARBA" id="ARBA00005417"/>
    </source>
</evidence>
<comment type="similarity">
    <text evidence="1">Belongs to the ABC transporter superfamily.</text>
</comment>
<keyword evidence="6" id="KW-1185">Reference proteome</keyword>
<gene>
    <name evidence="5" type="ORF">ACIGXA_32500</name>
</gene>
<name>A0ABW8CIN6_9ACTN</name>
<dbReference type="Gene3D" id="3.40.50.300">
    <property type="entry name" value="P-loop containing nucleotide triphosphate hydrolases"/>
    <property type="match status" value="1"/>
</dbReference>
<comment type="caution">
    <text evidence="5">The sequence shown here is derived from an EMBL/GenBank/DDBJ whole genome shotgun (WGS) entry which is preliminary data.</text>
</comment>
<evidence type="ECO:0000259" key="4">
    <source>
        <dbReference type="PROSITE" id="PS50893"/>
    </source>
</evidence>
<dbReference type="Proteomes" id="UP001614394">
    <property type="component" value="Unassembled WGS sequence"/>
</dbReference>
<evidence type="ECO:0000313" key="5">
    <source>
        <dbReference type="EMBL" id="MFI9105241.1"/>
    </source>
</evidence>
<dbReference type="PROSITE" id="PS50893">
    <property type="entry name" value="ABC_TRANSPORTER_2"/>
    <property type="match status" value="1"/>
</dbReference>
<feature type="region of interest" description="Disordered" evidence="3">
    <location>
        <begin position="232"/>
        <end position="258"/>
    </location>
</feature>
<keyword evidence="5" id="KW-0547">Nucleotide-binding</keyword>
<dbReference type="InterPro" id="IPR027417">
    <property type="entry name" value="P-loop_NTPase"/>
</dbReference>
<organism evidence="5 6">
    <name type="scientific">Streptomyces fildesensis</name>
    <dbReference type="NCBI Taxonomy" id="375757"/>
    <lineage>
        <taxon>Bacteria</taxon>
        <taxon>Bacillati</taxon>
        <taxon>Actinomycetota</taxon>
        <taxon>Actinomycetes</taxon>
        <taxon>Kitasatosporales</taxon>
        <taxon>Streptomycetaceae</taxon>
        <taxon>Streptomyces</taxon>
    </lineage>
</organism>